<reference evidence="4 5" key="1">
    <citation type="submission" date="2019-07" db="EMBL/GenBank/DDBJ databases">
        <authorList>
            <person name="Huq M.A."/>
        </authorList>
    </citation>
    <scope>NUCLEOTIDE SEQUENCE [LARGE SCALE GENOMIC DNA]</scope>
    <source>
        <strain evidence="4 5">MAH-19</strain>
    </source>
</reference>
<dbReference type="InterPro" id="IPR000866">
    <property type="entry name" value="AhpC/TSA"/>
</dbReference>
<evidence type="ECO:0000256" key="1">
    <source>
        <dbReference type="ARBA" id="ARBA00023284"/>
    </source>
</evidence>
<comment type="caution">
    <text evidence="4">The sequence shown here is derived from an EMBL/GenBank/DDBJ whole genome shotgun (WGS) entry which is preliminary data.</text>
</comment>
<dbReference type="InterPro" id="IPR036249">
    <property type="entry name" value="Thioredoxin-like_sf"/>
</dbReference>
<dbReference type="Proteomes" id="UP000318733">
    <property type="component" value="Unassembled WGS sequence"/>
</dbReference>
<name>A0A556MUG6_9SPHI</name>
<sequence>MKRSTFILLALLLPLLCRAQLSDTTTFTKVGDTAPVFDFNLTKTQKANIKDYRGKIVMLNFFATWCPPCREELPRVQAEIWDKYKNNPKFALFIFGREQGWDVVLPFKQQNHYTFTVLPDEGRKVFKLYASQFIPRNVVIDENGKIIYQSIGYSTDEFQKLLDLMDSKLRALN</sequence>
<organism evidence="4 5">
    <name type="scientific">Mucilaginibacter corticis</name>
    <dbReference type="NCBI Taxonomy" id="2597670"/>
    <lineage>
        <taxon>Bacteria</taxon>
        <taxon>Pseudomonadati</taxon>
        <taxon>Bacteroidota</taxon>
        <taxon>Sphingobacteriia</taxon>
        <taxon>Sphingobacteriales</taxon>
        <taxon>Sphingobacteriaceae</taxon>
        <taxon>Mucilaginibacter</taxon>
    </lineage>
</organism>
<evidence type="ECO:0000313" key="4">
    <source>
        <dbReference type="EMBL" id="TSJ43580.1"/>
    </source>
</evidence>
<accession>A0A556MUG6</accession>
<protein>
    <submittedName>
        <fullName evidence="4">TlpA family protein disulfide reductase</fullName>
    </submittedName>
</protein>
<dbReference type="InterPro" id="IPR013766">
    <property type="entry name" value="Thioredoxin_domain"/>
</dbReference>
<dbReference type="PANTHER" id="PTHR42852:SF13">
    <property type="entry name" value="PROTEIN DIPZ"/>
    <property type="match status" value="1"/>
</dbReference>
<dbReference type="Pfam" id="PF00578">
    <property type="entry name" value="AhpC-TSA"/>
    <property type="match status" value="1"/>
</dbReference>
<dbReference type="OrthoDB" id="9815205at2"/>
<feature type="chain" id="PRO_5022015700" evidence="2">
    <location>
        <begin position="20"/>
        <end position="173"/>
    </location>
</feature>
<dbReference type="EMBL" id="VLPK01000001">
    <property type="protein sequence ID" value="TSJ43580.1"/>
    <property type="molecule type" value="Genomic_DNA"/>
</dbReference>
<feature type="signal peptide" evidence="2">
    <location>
        <begin position="1"/>
        <end position="19"/>
    </location>
</feature>
<dbReference type="PROSITE" id="PS00194">
    <property type="entry name" value="THIOREDOXIN_1"/>
    <property type="match status" value="1"/>
</dbReference>
<dbReference type="GO" id="GO:0016491">
    <property type="term" value="F:oxidoreductase activity"/>
    <property type="evidence" value="ECO:0007669"/>
    <property type="project" value="InterPro"/>
</dbReference>
<dbReference type="PANTHER" id="PTHR42852">
    <property type="entry name" value="THIOL:DISULFIDE INTERCHANGE PROTEIN DSBE"/>
    <property type="match status" value="1"/>
</dbReference>
<dbReference type="CDD" id="cd02966">
    <property type="entry name" value="TlpA_like_family"/>
    <property type="match status" value="1"/>
</dbReference>
<keyword evidence="2" id="KW-0732">Signal</keyword>
<evidence type="ECO:0000313" key="5">
    <source>
        <dbReference type="Proteomes" id="UP000318733"/>
    </source>
</evidence>
<dbReference type="SUPFAM" id="SSF52833">
    <property type="entry name" value="Thioredoxin-like"/>
    <property type="match status" value="1"/>
</dbReference>
<evidence type="ECO:0000256" key="2">
    <source>
        <dbReference type="SAM" id="SignalP"/>
    </source>
</evidence>
<keyword evidence="5" id="KW-1185">Reference proteome</keyword>
<gene>
    <name evidence="4" type="ORF">FO440_05155</name>
</gene>
<dbReference type="InterPro" id="IPR050553">
    <property type="entry name" value="Thioredoxin_ResA/DsbE_sf"/>
</dbReference>
<dbReference type="RefSeq" id="WP_144247146.1">
    <property type="nucleotide sequence ID" value="NZ_VLPK01000001.1"/>
</dbReference>
<evidence type="ECO:0000259" key="3">
    <source>
        <dbReference type="PROSITE" id="PS51352"/>
    </source>
</evidence>
<dbReference type="AlphaFoldDB" id="A0A556MUG6"/>
<keyword evidence="1" id="KW-0676">Redox-active center</keyword>
<dbReference type="Gene3D" id="3.40.30.10">
    <property type="entry name" value="Glutaredoxin"/>
    <property type="match status" value="1"/>
</dbReference>
<proteinExistence type="predicted"/>
<dbReference type="GO" id="GO:0016209">
    <property type="term" value="F:antioxidant activity"/>
    <property type="evidence" value="ECO:0007669"/>
    <property type="project" value="InterPro"/>
</dbReference>
<dbReference type="PROSITE" id="PS51352">
    <property type="entry name" value="THIOREDOXIN_2"/>
    <property type="match status" value="1"/>
</dbReference>
<feature type="domain" description="Thioredoxin" evidence="3">
    <location>
        <begin position="28"/>
        <end position="167"/>
    </location>
</feature>
<dbReference type="InterPro" id="IPR017937">
    <property type="entry name" value="Thioredoxin_CS"/>
</dbReference>